<dbReference type="AlphaFoldDB" id="A0A933SES1"/>
<proteinExistence type="predicted"/>
<dbReference type="EMBL" id="JACRIW010000117">
    <property type="protein sequence ID" value="MBI5171064.1"/>
    <property type="molecule type" value="Genomic_DNA"/>
</dbReference>
<protein>
    <submittedName>
        <fullName evidence="1">Uncharacterized protein</fullName>
    </submittedName>
</protein>
<gene>
    <name evidence="1" type="ORF">HZA61_16380</name>
</gene>
<sequence length="75" mass="8271">MSANSPEDLLVEATLGAWRRRDRDGLPMPPAEWADLSDAGRVRAYEAQLLAREWERALAGDGLSSSVHAVLARIR</sequence>
<dbReference type="Proteomes" id="UP000696931">
    <property type="component" value="Unassembled WGS sequence"/>
</dbReference>
<evidence type="ECO:0000313" key="2">
    <source>
        <dbReference type="Proteomes" id="UP000696931"/>
    </source>
</evidence>
<organism evidence="1 2">
    <name type="scientific">Eiseniibacteriota bacterium</name>
    <dbReference type="NCBI Taxonomy" id="2212470"/>
    <lineage>
        <taxon>Bacteria</taxon>
        <taxon>Candidatus Eiseniibacteriota</taxon>
    </lineage>
</organism>
<comment type="caution">
    <text evidence="1">The sequence shown here is derived from an EMBL/GenBank/DDBJ whole genome shotgun (WGS) entry which is preliminary data.</text>
</comment>
<name>A0A933SES1_UNCEI</name>
<evidence type="ECO:0000313" key="1">
    <source>
        <dbReference type="EMBL" id="MBI5171064.1"/>
    </source>
</evidence>
<accession>A0A933SES1</accession>
<reference evidence="1" key="1">
    <citation type="submission" date="2020-07" db="EMBL/GenBank/DDBJ databases">
        <title>Huge and variable diversity of episymbiotic CPR bacteria and DPANN archaea in groundwater ecosystems.</title>
        <authorList>
            <person name="He C.Y."/>
            <person name="Keren R."/>
            <person name="Whittaker M."/>
            <person name="Farag I.F."/>
            <person name="Doudna J."/>
            <person name="Cate J.H.D."/>
            <person name="Banfield J.F."/>
        </authorList>
    </citation>
    <scope>NUCLEOTIDE SEQUENCE</scope>
    <source>
        <strain evidence="1">NC_groundwater_1813_Pr3_B-0.1um_71_17</strain>
    </source>
</reference>